<name>A0A1G7EPS6_9SPHI</name>
<evidence type="ECO:0000313" key="1">
    <source>
        <dbReference type="EMBL" id="SDE65446.1"/>
    </source>
</evidence>
<keyword evidence="2" id="KW-1185">Reference proteome</keyword>
<accession>A0A1G7EPS6</accession>
<dbReference type="STRING" id="1391627.SAMN05216464_108107"/>
<dbReference type="Proteomes" id="UP000199072">
    <property type="component" value="Unassembled WGS sequence"/>
</dbReference>
<organism evidence="1 2">
    <name type="scientific">Mucilaginibacter pineti</name>
    <dbReference type="NCBI Taxonomy" id="1391627"/>
    <lineage>
        <taxon>Bacteria</taxon>
        <taxon>Pseudomonadati</taxon>
        <taxon>Bacteroidota</taxon>
        <taxon>Sphingobacteriia</taxon>
        <taxon>Sphingobacteriales</taxon>
        <taxon>Sphingobacteriaceae</taxon>
        <taxon>Mucilaginibacter</taxon>
    </lineage>
</organism>
<reference evidence="1 2" key="1">
    <citation type="submission" date="2016-10" db="EMBL/GenBank/DDBJ databases">
        <authorList>
            <person name="de Groot N.N."/>
        </authorList>
    </citation>
    <scope>NUCLEOTIDE SEQUENCE [LARGE SCALE GENOMIC DNA]</scope>
    <source>
        <strain evidence="1 2">47C3B</strain>
    </source>
</reference>
<gene>
    <name evidence="1" type="ORF">SAMN05216464_108107</name>
</gene>
<sequence>MVRQTRPLKRYWYTHARNEPPHHSHDAENAPRAFKNYQFSLARIANAIFFNKILYQSHPLGNC</sequence>
<evidence type="ECO:0000313" key="2">
    <source>
        <dbReference type="Proteomes" id="UP000199072"/>
    </source>
</evidence>
<dbReference type="EMBL" id="FNAI01000008">
    <property type="protein sequence ID" value="SDE65446.1"/>
    <property type="molecule type" value="Genomic_DNA"/>
</dbReference>
<proteinExistence type="predicted"/>
<protein>
    <submittedName>
        <fullName evidence="1">Uncharacterized protein</fullName>
    </submittedName>
</protein>
<dbReference type="AlphaFoldDB" id="A0A1G7EPS6"/>